<evidence type="ECO:0000313" key="1">
    <source>
        <dbReference type="EMBL" id="MPC73566.1"/>
    </source>
</evidence>
<reference evidence="1 2" key="1">
    <citation type="submission" date="2019-05" db="EMBL/GenBank/DDBJ databases">
        <title>Another draft genome of Portunus trituberculatus and its Hox gene families provides insights of decapod evolution.</title>
        <authorList>
            <person name="Jeong J.-H."/>
            <person name="Song I."/>
            <person name="Kim S."/>
            <person name="Choi T."/>
            <person name="Kim D."/>
            <person name="Ryu S."/>
            <person name="Kim W."/>
        </authorList>
    </citation>
    <scope>NUCLEOTIDE SEQUENCE [LARGE SCALE GENOMIC DNA]</scope>
    <source>
        <tissue evidence="1">Muscle</tissue>
    </source>
</reference>
<dbReference type="EMBL" id="VSRR010037039">
    <property type="protein sequence ID" value="MPC73566.1"/>
    <property type="molecule type" value="Genomic_DNA"/>
</dbReference>
<proteinExistence type="predicted"/>
<sequence length="193" mass="22216">MDSGVSMLPLFYDNYHTKVVMRPRPKITCKRWREASNEGTEVLVELILGNDSLHRRQLDDDEGGGETFPWGKGRQAEEKEVVVVRVVQSVCWQSVWSRAMTGWLTTSSSGNRKLSSGCIPVDRDYKDVIYKGRLTIYWLGINISRVDGKYTPQNRFFFFLCAHTPWNPKALAADLSKRNCTVEKHQKSVIMWL</sequence>
<evidence type="ECO:0000313" key="2">
    <source>
        <dbReference type="Proteomes" id="UP000324222"/>
    </source>
</evidence>
<accession>A0A5B7HV32</accession>
<dbReference type="Proteomes" id="UP000324222">
    <property type="component" value="Unassembled WGS sequence"/>
</dbReference>
<keyword evidence="2" id="KW-1185">Reference proteome</keyword>
<gene>
    <name evidence="1" type="ORF">E2C01_067900</name>
</gene>
<name>A0A5B7HV32_PORTR</name>
<protein>
    <submittedName>
        <fullName evidence="1">Uncharacterized protein</fullName>
    </submittedName>
</protein>
<comment type="caution">
    <text evidence="1">The sequence shown here is derived from an EMBL/GenBank/DDBJ whole genome shotgun (WGS) entry which is preliminary data.</text>
</comment>
<dbReference type="AlphaFoldDB" id="A0A5B7HV32"/>
<organism evidence="1 2">
    <name type="scientific">Portunus trituberculatus</name>
    <name type="common">Swimming crab</name>
    <name type="synonym">Neptunus trituberculatus</name>
    <dbReference type="NCBI Taxonomy" id="210409"/>
    <lineage>
        <taxon>Eukaryota</taxon>
        <taxon>Metazoa</taxon>
        <taxon>Ecdysozoa</taxon>
        <taxon>Arthropoda</taxon>
        <taxon>Crustacea</taxon>
        <taxon>Multicrustacea</taxon>
        <taxon>Malacostraca</taxon>
        <taxon>Eumalacostraca</taxon>
        <taxon>Eucarida</taxon>
        <taxon>Decapoda</taxon>
        <taxon>Pleocyemata</taxon>
        <taxon>Brachyura</taxon>
        <taxon>Eubrachyura</taxon>
        <taxon>Portunoidea</taxon>
        <taxon>Portunidae</taxon>
        <taxon>Portuninae</taxon>
        <taxon>Portunus</taxon>
    </lineage>
</organism>